<dbReference type="PRINTS" id="PR00080">
    <property type="entry name" value="SDRFAMILY"/>
</dbReference>
<dbReference type="PROSITE" id="PS00061">
    <property type="entry name" value="ADH_SHORT"/>
    <property type="match status" value="1"/>
</dbReference>
<protein>
    <submittedName>
        <fullName evidence="3">SDR family NAD(P)-dependent oxidoreductase</fullName>
    </submittedName>
</protein>
<proteinExistence type="inferred from homology"/>
<comment type="caution">
    <text evidence="3">The sequence shown here is derived from an EMBL/GenBank/DDBJ whole genome shotgun (WGS) entry which is preliminary data.</text>
</comment>
<dbReference type="PANTHER" id="PTHR24314:SF21">
    <property type="entry name" value="CHLOROPHYLL(IDE) B REDUCTASE NYC1, CHLOROPLASTIC-RELATED"/>
    <property type="match status" value="1"/>
</dbReference>
<evidence type="ECO:0000313" key="3">
    <source>
        <dbReference type="EMBL" id="PSR58793.1"/>
    </source>
</evidence>
<dbReference type="PANTHER" id="PTHR24314">
    <property type="entry name" value="NON-SPECIFIC LIPID TRANSFER PROTEIN-RELATED"/>
    <property type="match status" value="1"/>
</dbReference>
<comment type="similarity">
    <text evidence="1 2">Belongs to the short-chain dehydrogenases/reductases (SDR) family.</text>
</comment>
<dbReference type="EMBL" id="PYHS01000020">
    <property type="protein sequence ID" value="PSR58793.1"/>
    <property type="molecule type" value="Genomic_DNA"/>
</dbReference>
<dbReference type="Gene3D" id="3.40.50.720">
    <property type="entry name" value="NAD(P)-binding Rossmann-like Domain"/>
    <property type="match status" value="1"/>
</dbReference>
<dbReference type="CDD" id="cd05233">
    <property type="entry name" value="SDR_c"/>
    <property type="match status" value="1"/>
</dbReference>
<organism evidence="3 4">
    <name type="scientific">Nocardia nova</name>
    <dbReference type="NCBI Taxonomy" id="37330"/>
    <lineage>
        <taxon>Bacteria</taxon>
        <taxon>Bacillati</taxon>
        <taxon>Actinomycetota</taxon>
        <taxon>Actinomycetes</taxon>
        <taxon>Mycobacteriales</taxon>
        <taxon>Nocardiaceae</taxon>
        <taxon>Nocardia</taxon>
    </lineage>
</organism>
<dbReference type="GO" id="GO:0010304">
    <property type="term" value="P:PSII associated light-harvesting complex II catabolic process"/>
    <property type="evidence" value="ECO:0007669"/>
    <property type="project" value="TreeGrafter"/>
</dbReference>
<evidence type="ECO:0000313" key="4">
    <source>
        <dbReference type="Proteomes" id="UP000241647"/>
    </source>
</evidence>
<accession>A0A2T2YTF5</accession>
<reference evidence="3 4" key="1">
    <citation type="submission" date="2018-02" db="EMBL/GenBank/DDBJ databases">
        <title>8 Nocardia nova and 1 Nocardia cyriacigeorgica strain used for evolution to TMP-SMX.</title>
        <authorList>
            <person name="Mehta H."/>
            <person name="Weng J."/>
            <person name="Shamoo Y."/>
        </authorList>
    </citation>
    <scope>NUCLEOTIDE SEQUENCE [LARGE SCALE GENOMIC DNA]</scope>
    <source>
        <strain evidence="3 4">ATCC 33727</strain>
    </source>
</reference>
<sequence length="255" mass="27031">MSNVVITGGTRGIGLGMARALLARGHRVAVCGTDPQRIDSARAELGEAAVVLAADTTDRDDLRRLWDAAARRFGAVDIWINNAGVSQTRAPMWELPDAVVRKVIDTNLIGVLNGCAVAVAGMSEHGGHIWNMEGLGSDGRTVPGLGVYGASKRAVGYLTAALAKEVPPGVSVGVLSPGMVTTDLLTHGYTDPDELAKARRIFAILADPVDTVAPWLAERAVTRTRNGARVEWLTTSKVIRRFAAAPFRTRDPFAA</sequence>
<evidence type="ECO:0000256" key="1">
    <source>
        <dbReference type="ARBA" id="ARBA00006484"/>
    </source>
</evidence>
<dbReference type="InterPro" id="IPR020904">
    <property type="entry name" value="Sc_DH/Rdtase_CS"/>
</dbReference>
<dbReference type="InterPro" id="IPR002347">
    <property type="entry name" value="SDR_fam"/>
</dbReference>
<dbReference type="RefSeq" id="WP_063027755.1">
    <property type="nucleotide sequence ID" value="NZ_JADLSE010000005.1"/>
</dbReference>
<dbReference type="SUPFAM" id="SSF51735">
    <property type="entry name" value="NAD(P)-binding Rossmann-fold domains"/>
    <property type="match status" value="1"/>
</dbReference>
<dbReference type="Pfam" id="PF00106">
    <property type="entry name" value="adh_short"/>
    <property type="match status" value="1"/>
</dbReference>
<dbReference type="GO" id="GO:0015996">
    <property type="term" value="P:chlorophyll catabolic process"/>
    <property type="evidence" value="ECO:0007669"/>
    <property type="project" value="TreeGrafter"/>
</dbReference>
<dbReference type="InterPro" id="IPR052625">
    <property type="entry name" value="Chl_b_Red"/>
</dbReference>
<dbReference type="Proteomes" id="UP000241647">
    <property type="component" value="Unassembled WGS sequence"/>
</dbReference>
<name>A0A2T2YTF5_9NOCA</name>
<dbReference type="PRINTS" id="PR00081">
    <property type="entry name" value="GDHRDH"/>
</dbReference>
<dbReference type="AlphaFoldDB" id="A0A2T2YTF5"/>
<dbReference type="InterPro" id="IPR036291">
    <property type="entry name" value="NAD(P)-bd_dom_sf"/>
</dbReference>
<gene>
    <name evidence="3" type="ORF">C8259_28800</name>
</gene>
<evidence type="ECO:0000256" key="2">
    <source>
        <dbReference type="RuleBase" id="RU000363"/>
    </source>
</evidence>
<dbReference type="GO" id="GO:0034256">
    <property type="term" value="F:chlorophyll(ide) b reductase activity"/>
    <property type="evidence" value="ECO:0007669"/>
    <property type="project" value="TreeGrafter"/>
</dbReference>